<evidence type="ECO:0000256" key="7">
    <source>
        <dbReference type="ARBA" id="ARBA00023242"/>
    </source>
</evidence>
<gene>
    <name evidence="11" type="ORF">TBRA_LOCUS1042</name>
</gene>
<feature type="region of interest" description="Disordered" evidence="9">
    <location>
        <begin position="283"/>
        <end position="305"/>
    </location>
</feature>
<dbReference type="OrthoDB" id="10004641at2759"/>
<dbReference type="PROSITE" id="PS00028">
    <property type="entry name" value="ZINC_FINGER_C2H2_1"/>
    <property type="match status" value="3"/>
</dbReference>
<dbReference type="GO" id="GO:0005634">
    <property type="term" value="C:nucleus"/>
    <property type="evidence" value="ECO:0007669"/>
    <property type="project" value="UniProtKB-SubCell"/>
</dbReference>
<evidence type="ECO:0000256" key="3">
    <source>
        <dbReference type="ARBA" id="ARBA00022771"/>
    </source>
</evidence>
<keyword evidence="3 8" id="KW-0863">Zinc-finger</keyword>
<name>A0A6H5HXC8_9HYME</name>
<evidence type="ECO:0000256" key="4">
    <source>
        <dbReference type="ARBA" id="ARBA00022833"/>
    </source>
</evidence>
<dbReference type="AlphaFoldDB" id="A0A6H5HXC8"/>
<evidence type="ECO:0000256" key="2">
    <source>
        <dbReference type="ARBA" id="ARBA00022723"/>
    </source>
</evidence>
<keyword evidence="12" id="KW-1185">Reference proteome</keyword>
<feature type="domain" description="C2H2-type" evidence="10">
    <location>
        <begin position="190"/>
        <end position="219"/>
    </location>
</feature>
<dbReference type="SUPFAM" id="SSF57667">
    <property type="entry name" value="beta-beta-alpha zinc fingers"/>
    <property type="match status" value="2"/>
</dbReference>
<protein>
    <recommendedName>
        <fullName evidence="10">C2H2-type domain-containing protein</fullName>
    </recommendedName>
</protein>
<evidence type="ECO:0000256" key="1">
    <source>
        <dbReference type="ARBA" id="ARBA00004123"/>
    </source>
</evidence>
<dbReference type="InterPro" id="IPR051061">
    <property type="entry name" value="Zinc_finger_trans_reg"/>
</dbReference>
<comment type="subcellular location">
    <subcellularLocation>
        <location evidence="1">Nucleus</location>
    </subcellularLocation>
</comment>
<sequence>MAPAIKFILASSLDCGKRIVRAPYERSPSECAKDPRSDRLICSVERPIRSPSAETIATDSNDRVAIGGRLYRCMRCNCASYFATFPEFKFHLALAHPSLRLKYVCRVCGKGFATANVRNKHRKIQHDGAKAIDDGNYEDEKEGVVDGDDRLLAARRHVCDKCQRSFRDPDNLKRHVATVHRAEGSCARPHKCDQCDKAYSRKDHLKEHRATSHDSGEKSAVPQQKPKHTCASCGKGFRRKDSFRYHERHKPCALVVNKLACDRCGREFRRRCDLTRHCATCAGRDRHGSSSSSLSSSVVEMDEDV</sequence>
<dbReference type="PANTHER" id="PTHR46179:SF13">
    <property type="entry name" value="C2H2-TYPE DOMAIN-CONTAINING PROTEIN"/>
    <property type="match status" value="1"/>
</dbReference>
<dbReference type="EMBL" id="CADCXV010000213">
    <property type="protein sequence ID" value="CAB0028930.1"/>
    <property type="molecule type" value="Genomic_DNA"/>
</dbReference>
<keyword evidence="6" id="KW-0804">Transcription</keyword>
<dbReference type="Gene3D" id="3.30.160.60">
    <property type="entry name" value="Classic Zinc Finger"/>
    <property type="match status" value="4"/>
</dbReference>
<keyword evidence="4" id="KW-0862">Zinc</keyword>
<dbReference type="GO" id="GO:0008270">
    <property type="term" value="F:zinc ion binding"/>
    <property type="evidence" value="ECO:0007669"/>
    <property type="project" value="UniProtKB-KW"/>
</dbReference>
<evidence type="ECO:0000256" key="9">
    <source>
        <dbReference type="SAM" id="MobiDB-lite"/>
    </source>
</evidence>
<evidence type="ECO:0000259" key="10">
    <source>
        <dbReference type="PROSITE" id="PS50157"/>
    </source>
</evidence>
<evidence type="ECO:0000313" key="11">
    <source>
        <dbReference type="EMBL" id="CAB0028930.1"/>
    </source>
</evidence>
<dbReference type="Pfam" id="PF00096">
    <property type="entry name" value="zf-C2H2"/>
    <property type="match status" value="2"/>
</dbReference>
<dbReference type="FunFam" id="3.30.160.60:FF:000065">
    <property type="entry name" value="B-cell CLL/lymphoma 6, member B"/>
    <property type="match status" value="1"/>
</dbReference>
<dbReference type="Proteomes" id="UP000479190">
    <property type="component" value="Unassembled WGS sequence"/>
</dbReference>
<feature type="domain" description="C2H2-type" evidence="10">
    <location>
        <begin position="259"/>
        <end position="286"/>
    </location>
</feature>
<evidence type="ECO:0000256" key="8">
    <source>
        <dbReference type="PROSITE-ProRule" id="PRU00042"/>
    </source>
</evidence>
<evidence type="ECO:0000256" key="6">
    <source>
        <dbReference type="ARBA" id="ARBA00023163"/>
    </source>
</evidence>
<dbReference type="SMART" id="SM00355">
    <property type="entry name" value="ZnF_C2H2"/>
    <property type="match status" value="6"/>
</dbReference>
<feature type="compositionally biased region" description="Basic and acidic residues" evidence="9">
    <location>
        <begin position="204"/>
        <end position="217"/>
    </location>
</feature>
<dbReference type="PANTHER" id="PTHR46179">
    <property type="entry name" value="ZINC FINGER PROTEIN"/>
    <property type="match status" value="1"/>
</dbReference>
<accession>A0A6H5HXC8</accession>
<keyword evidence="5" id="KW-0805">Transcription regulation</keyword>
<evidence type="ECO:0000313" key="12">
    <source>
        <dbReference type="Proteomes" id="UP000479190"/>
    </source>
</evidence>
<dbReference type="InterPro" id="IPR036236">
    <property type="entry name" value="Znf_C2H2_sf"/>
</dbReference>
<feature type="domain" description="C2H2-type" evidence="10">
    <location>
        <begin position="157"/>
        <end position="185"/>
    </location>
</feature>
<dbReference type="GO" id="GO:0006357">
    <property type="term" value="P:regulation of transcription by RNA polymerase II"/>
    <property type="evidence" value="ECO:0007669"/>
    <property type="project" value="TreeGrafter"/>
</dbReference>
<reference evidence="11 12" key="1">
    <citation type="submission" date="2020-02" db="EMBL/GenBank/DDBJ databases">
        <authorList>
            <person name="Ferguson B K."/>
        </authorList>
    </citation>
    <scope>NUCLEOTIDE SEQUENCE [LARGE SCALE GENOMIC DNA]</scope>
</reference>
<keyword evidence="7" id="KW-0539">Nucleus</keyword>
<feature type="domain" description="C2H2-type" evidence="10">
    <location>
        <begin position="103"/>
        <end position="131"/>
    </location>
</feature>
<feature type="region of interest" description="Disordered" evidence="9">
    <location>
        <begin position="204"/>
        <end position="232"/>
    </location>
</feature>
<keyword evidence="2" id="KW-0479">Metal-binding</keyword>
<dbReference type="PROSITE" id="PS50157">
    <property type="entry name" value="ZINC_FINGER_C2H2_2"/>
    <property type="match status" value="5"/>
</dbReference>
<evidence type="ECO:0000256" key="5">
    <source>
        <dbReference type="ARBA" id="ARBA00023015"/>
    </source>
</evidence>
<feature type="domain" description="C2H2-type" evidence="10">
    <location>
        <begin position="228"/>
        <end position="248"/>
    </location>
</feature>
<proteinExistence type="predicted"/>
<organism evidence="11 12">
    <name type="scientific">Trichogramma brassicae</name>
    <dbReference type="NCBI Taxonomy" id="86971"/>
    <lineage>
        <taxon>Eukaryota</taxon>
        <taxon>Metazoa</taxon>
        <taxon>Ecdysozoa</taxon>
        <taxon>Arthropoda</taxon>
        <taxon>Hexapoda</taxon>
        <taxon>Insecta</taxon>
        <taxon>Pterygota</taxon>
        <taxon>Neoptera</taxon>
        <taxon>Endopterygota</taxon>
        <taxon>Hymenoptera</taxon>
        <taxon>Apocrita</taxon>
        <taxon>Proctotrupomorpha</taxon>
        <taxon>Chalcidoidea</taxon>
        <taxon>Trichogrammatidae</taxon>
        <taxon>Trichogramma</taxon>
    </lineage>
</organism>
<dbReference type="InterPro" id="IPR013087">
    <property type="entry name" value="Znf_C2H2_type"/>
</dbReference>